<gene>
    <name evidence="1" type="ORF">HNP77_002331</name>
</gene>
<evidence type="ECO:0000313" key="2">
    <source>
        <dbReference type="Proteomes" id="UP000578697"/>
    </source>
</evidence>
<sequence>MAFENNKPTLRNYGVDGMREISQRRAATIANMIDSAKQHGIDDSFAREGIAKYGRDNAEAMRKEMKNPDDFKEFADSFGTDHNRDIYEMEVVEKTDSRLAIHFHYCPYVEEWKKQGRSEEEISKLCEITMAGDHEFAKAFPCLDFKLDGTIADGKNVCRLLFTKKGV</sequence>
<dbReference type="AlphaFoldDB" id="A0A840SKR2"/>
<protein>
    <recommendedName>
        <fullName evidence="3">L-2-amino-thiazoline-4-carboxylic acid hydrolase</fullName>
    </recommendedName>
</protein>
<evidence type="ECO:0008006" key="3">
    <source>
        <dbReference type="Google" id="ProtNLM"/>
    </source>
</evidence>
<evidence type="ECO:0000313" key="1">
    <source>
        <dbReference type="EMBL" id="MBB5219942.1"/>
    </source>
</evidence>
<dbReference type="RefSeq" id="WP_184653520.1">
    <property type="nucleotide sequence ID" value="NZ_JACHFR010000004.1"/>
</dbReference>
<comment type="caution">
    <text evidence="1">The sequence shown here is derived from an EMBL/GenBank/DDBJ whole genome shotgun (WGS) entry which is preliminary data.</text>
</comment>
<accession>A0A840SKR2</accession>
<dbReference type="Pfam" id="PF14196">
    <property type="entry name" value="ATC_hydrolase"/>
    <property type="match status" value="1"/>
</dbReference>
<dbReference type="Proteomes" id="UP000578697">
    <property type="component" value="Unassembled WGS sequence"/>
</dbReference>
<dbReference type="EMBL" id="JACHFR010000004">
    <property type="protein sequence ID" value="MBB5219942.1"/>
    <property type="molecule type" value="Genomic_DNA"/>
</dbReference>
<keyword evidence="2" id="KW-1185">Reference proteome</keyword>
<proteinExistence type="predicted"/>
<name>A0A840SKR2_9SPIR</name>
<organism evidence="1 2">
    <name type="scientific">Treponema rectale</name>
    <dbReference type="NCBI Taxonomy" id="744512"/>
    <lineage>
        <taxon>Bacteria</taxon>
        <taxon>Pseudomonadati</taxon>
        <taxon>Spirochaetota</taxon>
        <taxon>Spirochaetia</taxon>
        <taxon>Spirochaetales</taxon>
        <taxon>Treponemataceae</taxon>
        <taxon>Treponema</taxon>
    </lineage>
</organism>
<dbReference type="InterPro" id="IPR026002">
    <property type="entry name" value="ATC_hydrolase-like"/>
</dbReference>
<reference evidence="1 2" key="1">
    <citation type="submission" date="2020-08" db="EMBL/GenBank/DDBJ databases">
        <title>Genomic Encyclopedia of Type Strains, Phase IV (KMG-IV): sequencing the most valuable type-strain genomes for metagenomic binning, comparative biology and taxonomic classification.</title>
        <authorList>
            <person name="Goeker M."/>
        </authorList>
    </citation>
    <scope>NUCLEOTIDE SEQUENCE [LARGE SCALE GENOMIC DNA]</scope>
    <source>
        <strain evidence="1 2">DSM 103679</strain>
    </source>
</reference>